<keyword evidence="4 5" id="KW-0112">Calmodulin-binding</keyword>
<gene>
    <name evidence="6" type="ORF">SMRZ_LOCUS13846</name>
</gene>
<comment type="similarity">
    <text evidence="2 5">Belongs to the phosphorylase b kinase regulatory chain family.</text>
</comment>
<dbReference type="InterPro" id="IPR008734">
    <property type="entry name" value="PHK_A/B_su"/>
</dbReference>
<keyword evidence="3 5" id="KW-0321">Glycogen metabolism</keyword>
<evidence type="ECO:0000256" key="1">
    <source>
        <dbReference type="ARBA" id="ARBA00005131"/>
    </source>
</evidence>
<dbReference type="EMBL" id="UZAI01011456">
    <property type="protein sequence ID" value="VDP08902.1"/>
    <property type="molecule type" value="Genomic_DNA"/>
</dbReference>
<dbReference type="Pfam" id="PF00723">
    <property type="entry name" value="Glyco_hydro_15"/>
    <property type="match status" value="1"/>
</dbReference>
<dbReference type="GO" id="GO:0005516">
    <property type="term" value="F:calmodulin binding"/>
    <property type="evidence" value="ECO:0007669"/>
    <property type="project" value="UniProtKB-KW"/>
</dbReference>
<dbReference type="AlphaFoldDB" id="A0A183MCS1"/>
<name>A0A183MCS1_9TREM</name>
<comment type="function">
    <text evidence="5">Phosphorylase b kinase catalyzes the phosphorylation of serine in certain substrates, including troponin I.</text>
</comment>
<accession>A0A183MCS1</accession>
<organism evidence="6 7">
    <name type="scientific">Schistosoma margrebowiei</name>
    <dbReference type="NCBI Taxonomy" id="48269"/>
    <lineage>
        <taxon>Eukaryota</taxon>
        <taxon>Metazoa</taxon>
        <taxon>Spiralia</taxon>
        <taxon>Lophotrochozoa</taxon>
        <taxon>Platyhelminthes</taxon>
        <taxon>Trematoda</taxon>
        <taxon>Digenea</taxon>
        <taxon>Strigeidida</taxon>
        <taxon>Schistosomatoidea</taxon>
        <taxon>Schistosomatidae</taxon>
        <taxon>Schistosoma</taxon>
    </lineage>
</organism>
<proteinExistence type="inferred from homology"/>
<dbReference type="InterPro" id="IPR011613">
    <property type="entry name" value="GH15-like"/>
</dbReference>
<comment type="pathway">
    <text evidence="1 5">Glycan biosynthesis; glycogen metabolism.</text>
</comment>
<keyword evidence="7" id="KW-1185">Reference proteome</keyword>
<comment type="subcellular location">
    <subcellularLocation>
        <location evidence="5">Cell membrane</location>
        <topology evidence="5">Lipid-anchor</topology>
        <orientation evidence="5">Cytoplasmic side</orientation>
    </subcellularLocation>
</comment>
<keyword evidence="5" id="KW-0119">Carbohydrate metabolism</keyword>
<keyword evidence="5" id="KW-0472">Membrane</keyword>
<sequence>MRSILMGWMQQSARLEYFKRVQNLDTCLHSRLDYETGEPIYDDQYKNLQMDCIGLYVIQLVQMIHSGLQIVYTKDEVAFVQNLVFYLERAYRIPDYGMWERGTKQNRNITELHAR</sequence>
<evidence type="ECO:0000256" key="3">
    <source>
        <dbReference type="ARBA" id="ARBA00022600"/>
    </source>
</evidence>
<keyword evidence="5" id="KW-1003">Cell membrane</keyword>
<evidence type="ECO:0000256" key="4">
    <source>
        <dbReference type="ARBA" id="ARBA00022860"/>
    </source>
</evidence>
<dbReference type="Proteomes" id="UP000277204">
    <property type="component" value="Unassembled WGS sequence"/>
</dbReference>
<reference evidence="6 7" key="1">
    <citation type="submission" date="2018-11" db="EMBL/GenBank/DDBJ databases">
        <authorList>
            <consortium name="Pathogen Informatics"/>
        </authorList>
    </citation>
    <scope>NUCLEOTIDE SEQUENCE [LARGE SCALE GENOMIC DNA]</scope>
    <source>
        <strain evidence="6 7">Zambia</strain>
    </source>
</reference>
<dbReference type="SUPFAM" id="SSF48208">
    <property type="entry name" value="Six-hairpin glycosidases"/>
    <property type="match status" value="1"/>
</dbReference>
<evidence type="ECO:0000256" key="5">
    <source>
        <dbReference type="RuleBase" id="RU364123"/>
    </source>
</evidence>
<keyword evidence="5" id="KW-0636">Prenylation</keyword>
<protein>
    <recommendedName>
        <fullName evidence="5">Phosphorylase b kinase regulatory subunit</fullName>
    </recommendedName>
</protein>
<evidence type="ECO:0000313" key="6">
    <source>
        <dbReference type="EMBL" id="VDP08902.1"/>
    </source>
</evidence>
<dbReference type="GO" id="GO:0005886">
    <property type="term" value="C:plasma membrane"/>
    <property type="evidence" value="ECO:0007669"/>
    <property type="project" value="UniProtKB-SubCell"/>
</dbReference>
<dbReference type="UniPathway" id="UPA00163"/>
<evidence type="ECO:0000256" key="2">
    <source>
        <dbReference type="ARBA" id="ARBA00007128"/>
    </source>
</evidence>
<dbReference type="PANTHER" id="PTHR10749:SF8">
    <property type="entry name" value="PHOSPHORYLASE B KINASE REGULATORY SUBUNIT BETA"/>
    <property type="match status" value="1"/>
</dbReference>
<keyword evidence="5" id="KW-0449">Lipoprotein</keyword>
<evidence type="ECO:0000313" key="7">
    <source>
        <dbReference type="Proteomes" id="UP000277204"/>
    </source>
</evidence>
<dbReference type="InterPro" id="IPR008928">
    <property type="entry name" value="6-hairpin_glycosidase_sf"/>
</dbReference>
<dbReference type="PANTHER" id="PTHR10749">
    <property type="entry name" value="PHOSPHORYLASE B KINASE REGULATORY SUBUNIT"/>
    <property type="match status" value="1"/>
</dbReference>
<dbReference type="GO" id="GO:0005964">
    <property type="term" value="C:phosphorylase kinase complex"/>
    <property type="evidence" value="ECO:0007669"/>
    <property type="project" value="TreeGrafter"/>
</dbReference>
<dbReference type="STRING" id="48269.A0A183MCS1"/>
<dbReference type="GO" id="GO:0005977">
    <property type="term" value="P:glycogen metabolic process"/>
    <property type="evidence" value="ECO:0007669"/>
    <property type="project" value="UniProtKB-UniPathway"/>
</dbReference>